<dbReference type="Pfam" id="PF00008">
    <property type="entry name" value="EGF"/>
    <property type="match status" value="1"/>
</dbReference>
<comment type="caution">
    <text evidence="4">The sequence shown here is derived from an EMBL/GenBank/DDBJ whole genome shotgun (WGS) entry which is preliminary data.</text>
</comment>
<dbReference type="Gene3D" id="2.10.25.10">
    <property type="entry name" value="Laminin"/>
    <property type="match status" value="2"/>
</dbReference>
<sequence length="485" mass="55179">MASHDYEEPSPTHNDLHEYLEIVEWGNRNSHTPQISTRMYGNSTSPEKKNKSQKLFLCFMLGCVTSAILIVPLIIVFRQSTTLTEKENDKCMTETPCTNNGHCVTYNNTVLCICPAGYIGNQCEIKDLCIISGNCHNGGKCITTRHSSYCICAEGFLGKNCKYRDEYGAIWKSFHGIPSKGLSNEYVIPQFKPHQKFDALSVVAFEENTTVTVNFKTARWVLSNITFNESMFDDNKLTFNAAQYEYSYISCEQCHLTGTFVNGTRPFALFFKTYIPEVIPVLPLDDFSKVFIVPQLSSLIKTQGLRIFSKYKTKIEFKDTNDTISTSILDVNNYLTTNHKHTTVVSSQEEIILFMEAYSPHTGTIDNVVPGVNQYLPYYEFVVPGNTHENFATFILPSGEVPGIRLNNRQFELSQSSIINVRVFDTVYSIFSISIKEGWHIAKHENYVEVWILIQGISNYQDQRHSSPYLYFAGRNLTVATNRNN</sequence>
<dbReference type="InterPro" id="IPR035234">
    <property type="entry name" value="IgGFc-bd_N"/>
</dbReference>
<accession>A0A8S3QXM2</accession>
<keyword evidence="2" id="KW-0472">Membrane</keyword>
<evidence type="ECO:0000313" key="4">
    <source>
        <dbReference type="EMBL" id="CAG2197722.1"/>
    </source>
</evidence>
<evidence type="ECO:0000313" key="5">
    <source>
        <dbReference type="Proteomes" id="UP000683360"/>
    </source>
</evidence>
<keyword evidence="2" id="KW-0812">Transmembrane</keyword>
<dbReference type="CDD" id="cd00054">
    <property type="entry name" value="EGF_CA"/>
    <property type="match status" value="2"/>
</dbReference>
<dbReference type="Pfam" id="PF17517">
    <property type="entry name" value="IgGFc_binding"/>
    <property type="match status" value="1"/>
</dbReference>
<feature type="domain" description="EGF-like" evidence="3">
    <location>
        <begin position="125"/>
        <end position="162"/>
    </location>
</feature>
<dbReference type="SMART" id="SM00181">
    <property type="entry name" value="EGF"/>
    <property type="match status" value="2"/>
</dbReference>
<dbReference type="PROSITE" id="PS01186">
    <property type="entry name" value="EGF_2"/>
    <property type="match status" value="2"/>
</dbReference>
<protein>
    <recommendedName>
        <fullName evidence="3">EGF-like domain-containing protein</fullName>
    </recommendedName>
</protein>
<organism evidence="4 5">
    <name type="scientific">Mytilus edulis</name>
    <name type="common">Blue mussel</name>
    <dbReference type="NCBI Taxonomy" id="6550"/>
    <lineage>
        <taxon>Eukaryota</taxon>
        <taxon>Metazoa</taxon>
        <taxon>Spiralia</taxon>
        <taxon>Lophotrochozoa</taxon>
        <taxon>Mollusca</taxon>
        <taxon>Bivalvia</taxon>
        <taxon>Autobranchia</taxon>
        <taxon>Pteriomorphia</taxon>
        <taxon>Mytilida</taxon>
        <taxon>Mytiloidea</taxon>
        <taxon>Mytilidae</taxon>
        <taxon>Mytilinae</taxon>
        <taxon>Mytilus</taxon>
    </lineage>
</organism>
<evidence type="ECO:0000259" key="3">
    <source>
        <dbReference type="PROSITE" id="PS50026"/>
    </source>
</evidence>
<dbReference type="SUPFAM" id="SSF57196">
    <property type="entry name" value="EGF/Laminin"/>
    <property type="match status" value="2"/>
</dbReference>
<dbReference type="EMBL" id="CAJPWZ010000654">
    <property type="protein sequence ID" value="CAG2197722.1"/>
    <property type="molecule type" value="Genomic_DNA"/>
</dbReference>
<dbReference type="PANTHER" id="PTHR24033">
    <property type="entry name" value="EGF-LIKE DOMAIN-CONTAINING PROTEIN"/>
    <property type="match status" value="1"/>
</dbReference>
<keyword evidence="2" id="KW-1133">Transmembrane helix</keyword>
<evidence type="ECO:0000256" key="1">
    <source>
        <dbReference type="PROSITE-ProRule" id="PRU00076"/>
    </source>
</evidence>
<feature type="transmembrane region" description="Helical" evidence="2">
    <location>
        <begin position="55"/>
        <end position="77"/>
    </location>
</feature>
<gene>
    <name evidence="4" type="ORF">MEDL_12548</name>
</gene>
<dbReference type="PROSITE" id="PS50026">
    <property type="entry name" value="EGF_3"/>
    <property type="match status" value="2"/>
</dbReference>
<dbReference type="OrthoDB" id="6155624at2759"/>
<feature type="disulfide bond" evidence="1">
    <location>
        <begin position="152"/>
        <end position="161"/>
    </location>
</feature>
<feature type="disulfide bond" evidence="1">
    <location>
        <begin position="114"/>
        <end position="123"/>
    </location>
</feature>
<evidence type="ECO:0000256" key="2">
    <source>
        <dbReference type="SAM" id="Phobius"/>
    </source>
</evidence>
<reference evidence="4" key="1">
    <citation type="submission" date="2021-03" db="EMBL/GenBank/DDBJ databases">
        <authorList>
            <person name="Bekaert M."/>
        </authorList>
    </citation>
    <scope>NUCLEOTIDE SEQUENCE</scope>
</reference>
<keyword evidence="1" id="KW-1015">Disulfide bond</keyword>
<comment type="caution">
    <text evidence="1">Lacks conserved residue(s) required for the propagation of feature annotation.</text>
</comment>
<dbReference type="InterPro" id="IPR000742">
    <property type="entry name" value="EGF"/>
</dbReference>
<proteinExistence type="predicted"/>
<name>A0A8S3QXM2_MYTED</name>
<dbReference type="InterPro" id="IPR051830">
    <property type="entry name" value="NOTCH_homolog"/>
</dbReference>
<dbReference type="Proteomes" id="UP000683360">
    <property type="component" value="Unassembled WGS sequence"/>
</dbReference>
<keyword evidence="1" id="KW-0245">EGF-like domain</keyword>
<dbReference type="PROSITE" id="PS00022">
    <property type="entry name" value="EGF_1"/>
    <property type="match status" value="2"/>
</dbReference>
<keyword evidence="5" id="KW-1185">Reference proteome</keyword>
<feature type="domain" description="EGF-like" evidence="3">
    <location>
        <begin position="87"/>
        <end position="124"/>
    </location>
</feature>
<dbReference type="AlphaFoldDB" id="A0A8S3QXM2"/>
<dbReference type="PANTHER" id="PTHR24033:SF224">
    <property type="entry name" value="C-TYPE LECTIN"/>
    <property type="match status" value="1"/>
</dbReference>